<dbReference type="Proteomes" id="UP000287651">
    <property type="component" value="Unassembled WGS sequence"/>
</dbReference>
<sequence>MGTTEPRFGNPKRWEAWKRGTSSLARDRARTEKRKSELEGIAFKASGRWGVFGLRWRLVWEANGNFNFWFCSETTPYSGG</sequence>
<evidence type="ECO:0000313" key="2">
    <source>
        <dbReference type="Proteomes" id="UP000287651"/>
    </source>
</evidence>
<comment type="caution">
    <text evidence="1">The sequence shown here is derived from an EMBL/GenBank/DDBJ whole genome shotgun (WGS) entry which is preliminary data.</text>
</comment>
<reference evidence="1 2" key="1">
    <citation type="journal article" date="2014" name="Agronomy (Basel)">
        <title>A Draft Genome Sequence for Ensete ventricosum, the Drought-Tolerant Tree Against Hunger.</title>
        <authorList>
            <person name="Harrison J."/>
            <person name="Moore K.A."/>
            <person name="Paszkiewicz K."/>
            <person name="Jones T."/>
            <person name="Grant M."/>
            <person name="Ambacheew D."/>
            <person name="Muzemil S."/>
            <person name="Studholme D.J."/>
        </authorList>
    </citation>
    <scope>NUCLEOTIDE SEQUENCE [LARGE SCALE GENOMIC DNA]</scope>
</reference>
<gene>
    <name evidence="1" type="ORF">B296_00028302</name>
</gene>
<accession>A0A426ZND7</accession>
<dbReference type="EMBL" id="AMZH03005795">
    <property type="protein sequence ID" value="RRT65496.1"/>
    <property type="molecule type" value="Genomic_DNA"/>
</dbReference>
<name>A0A426ZND7_ENSVE</name>
<evidence type="ECO:0000313" key="1">
    <source>
        <dbReference type="EMBL" id="RRT65496.1"/>
    </source>
</evidence>
<protein>
    <submittedName>
        <fullName evidence="1">Uncharacterized protein</fullName>
    </submittedName>
</protein>
<proteinExistence type="predicted"/>
<organism evidence="1 2">
    <name type="scientific">Ensete ventricosum</name>
    <name type="common">Abyssinian banana</name>
    <name type="synonym">Musa ensete</name>
    <dbReference type="NCBI Taxonomy" id="4639"/>
    <lineage>
        <taxon>Eukaryota</taxon>
        <taxon>Viridiplantae</taxon>
        <taxon>Streptophyta</taxon>
        <taxon>Embryophyta</taxon>
        <taxon>Tracheophyta</taxon>
        <taxon>Spermatophyta</taxon>
        <taxon>Magnoliopsida</taxon>
        <taxon>Liliopsida</taxon>
        <taxon>Zingiberales</taxon>
        <taxon>Musaceae</taxon>
        <taxon>Ensete</taxon>
    </lineage>
</organism>
<dbReference type="AlphaFoldDB" id="A0A426ZND7"/>